<dbReference type="Gene3D" id="3.40.630.30">
    <property type="match status" value="1"/>
</dbReference>
<sequence>MATQNMFDDEGSKPLFDPPRETLLDISVPLKVRIKLPTIREKLQEIGVRVTDLRKERYEEALDHVKRVFYPEEPLCQSLNIIEDEESYNSLHEHIRLYLKDTQSLIALKEDTNEIVGVLVSRVFDSLAMKTFERMAIYKGEKFKAMQRLRNHFLRYVELKKSYGTDVWNCIYLCTVDPDFRRLGIGDALFEAAIQQTKRFRVDVIGGVFTSYPLQMLAKKKGFENLLEVQYSEWTENKEIVFKNTGQDNTAIFMGKCLVDKSKESLEDIINEDNVQTNISSPGHSL</sequence>
<evidence type="ECO:0000313" key="3">
    <source>
        <dbReference type="Proteomes" id="UP000291343"/>
    </source>
</evidence>
<organism evidence="2 3">
    <name type="scientific">Laodelphax striatellus</name>
    <name type="common">Small brown planthopper</name>
    <name type="synonym">Delphax striatella</name>
    <dbReference type="NCBI Taxonomy" id="195883"/>
    <lineage>
        <taxon>Eukaryota</taxon>
        <taxon>Metazoa</taxon>
        <taxon>Ecdysozoa</taxon>
        <taxon>Arthropoda</taxon>
        <taxon>Hexapoda</taxon>
        <taxon>Insecta</taxon>
        <taxon>Pterygota</taxon>
        <taxon>Neoptera</taxon>
        <taxon>Paraneoptera</taxon>
        <taxon>Hemiptera</taxon>
        <taxon>Auchenorrhyncha</taxon>
        <taxon>Fulgoroidea</taxon>
        <taxon>Delphacidae</taxon>
        <taxon>Criomorphinae</taxon>
        <taxon>Laodelphax</taxon>
    </lineage>
</organism>
<dbReference type="EMBL" id="QKKF02005739">
    <property type="protein sequence ID" value="RZF46716.1"/>
    <property type="molecule type" value="Genomic_DNA"/>
</dbReference>
<evidence type="ECO:0000259" key="1">
    <source>
        <dbReference type="Pfam" id="PF00583"/>
    </source>
</evidence>
<dbReference type="SUPFAM" id="SSF55729">
    <property type="entry name" value="Acyl-CoA N-acyltransferases (Nat)"/>
    <property type="match status" value="1"/>
</dbReference>
<dbReference type="GO" id="GO:0008080">
    <property type="term" value="F:N-acetyltransferase activity"/>
    <property type="evidence" value="ECO:0007669"/>
    <property type="project" value="TreeGrafter"/>
</dbReference>
<protein>
    <recommendedName>
        <fullName evidence="1">N-acetyltransferase domain-containing protein</fullName>
    </recommendedName>
</protein>
<dbReference type="AlphaFoldDB" id="A0A482XLB4"/>
<keyword evidence="3" id="KW-1185">Reference proteome</keyword>
<gene>
    <name evidence="2" type="ORF">LSTR_LSTR002579</name>
</gene>
<reference evidence="2 3" key="1">
    <citation type="journal article" date="2017" name="Gigascience">
        <title>Genome sequence of the small brown planthopper, Laodelphax striatellus.</title>
        <authorList>
            <person name="Zhu J."/>
            <person name="Jiang F."/>
            <person name="Wang X."/>
            <person name="Yang P."/>
            <person name="Bao Y."/>
            <person name="Zhao W."/>
            <person name="Wang W."/>
            <person name="Lu H."/>
            <person name="Wang Q."/>
            <person name="Cui N."/>
            <person name="Li J."/>
            <person name="Chen X."/>
            <person name="Luo L."/>
            <person name="Yu J."/>
            <person name="Kang L."/>
            <person name="Cui F."/>
        </authorList>
    </citation>
    <scope>NUCLEOTIDE SEQUENCE [LARGE SCALE GENOMIC DNA]</scope>
    <source>
        <strain evidence="2">Lst14</strain>
    </source>
</reference>
<dbReference type="OrthoDB" id="6597514at2759"/>
<dbReference type="SMR" id="A0A482XLB4"/>
<name>A0A482XLB4_LAOST</name>
<dbReference type="PANTHER" id="PTHR20905:SF28">
    <property type="entry name" value="GH28833P-RELATED"/>
    <property type="match status" value="1"/>
</dbReference>
<dbReference type="InterPro" id="IPR000182">
    <property type="entry name" value="GNAT_dom"/>
</dbReference>
<dbReference type="InterPro" id="IPR016181">
    <property type="entry name" value="Acyl_CoA_acyltransferase"/>
</dbReference>
<dbReference type="InParanoid" id="A0A482XLB4"/>
<accession>A0A482XLB4</accession>
<comment type="caution">
    <text evidence="2">The sequence shown here is derived from an EMBL/GenBank/DDBJ whole genome shotgun (WGS) entry which is preliminary data.</text>
</comment>
<feature type="domain" description="N-acetyltransferase" evidence="1">
    <location>
        <begin position="109"/>
        <end position="202"/>
    </location>
</feature>
<dbReference type="CDD" id="cd04301">
    <property type="entry name" value="NAT_SF"/>
    <property type="match status" value="1"/>
</dbReference>
<dbReference type="STRING" id="195883.A0A482XLB4"/>
<dbReference type="Pfam" id="PF00583">
    <property type="entry name" value="Acetyltransf_1"/>
    <property type="match status" value="1"/>
</dbReference>
<evidence type="ECO:0000313" key="2">
    <source>
        <dbReference type="EMBL" id="RZF46716.1"/>
    </source>
</evidence>
<dbReference type="PANTHER" id="PTHR20905">
    <property type="entry name" value="N-ACETYLTRANSFERASE-RELATED"/>
    <property type="match status" value="1"/>
</dbReference>
<proteinExistence type="predicted"/>
<dbReference type="Proteomes" id="UP000291343">
    <property type="component" value="Unassembled WGS sequence"/>
</dbReference>